<accession>A0A0V8GIX4</accession>
<dbReference type="Proteomes" id="UP000053797">
    <property type="component" value="Unassembled WGS sequence"/>
</dbReference>
<evidence type="ECO:0000256" key="7">
    <source>
        <dbReference type="ARBA" id="ARBA00022989"/>
    </source>
</evidence>
<comment type="caution">
    <text evidence="11">The sequence shown here is derived from an EMBL/GenBank/DDBJ whole genome shotgun (WGS) entry which is preliminary data.</text>
</comment>
<reference evidence="11 14" key="1">
    <citation type="journal article" date="2015" name="Int. J. Syst. Evol. Microbiol.">
        <title>Exiguobacterium enclense sp. nov., isolated from sediment.</title>
        <authorList>
            <person name="Dastager S.G."/>
            <person name="Mawlankar R."/>
            <person name="Sonalkar V.V."/>
            <person name="Thorat M.N."/>
            <person name="Mual P."/>
            <person name="Verma A."/>
            <person name="Krishnamurthi S."/>
            <person name="Tang S.K."/>
            <person name="Li W.J."/>
        </authorList>
    </citation>
    <scope>NUCLEOTIDE SEQUENCE [LARGE SCALE GENOMIC DNA]</scope>
    <source>
        <strain evidence="11 14">NIO-1109</strain>
    </source>
</reference>
<dbReference type="NCBIfam" id="TIGR00810">
    <property type="entry name" value="secG"/>
    <property type="match status" value="1"/>
</dbReference>
<sequence>MIIHNVALVGLIVVSVLLIIVVLLMSGRTTGLGALTGGAEQLFGRQKARGLDAVLNRVASILGALLFILALLVAFYK</sequence>
<name>A0A0V8GIX4_9BACL</name>
<dbReference type="EMBL" id="LNQL01000001">
    <property type="protein sequence ID" value="KSU50173.1"/>
    <property type="molecule type" value="Genomic_DNA"/>
</dbReference>
<evidence type="ECO:0000256" key="10">
    <source>
        <dbReference type="RuleBase" id="RU365087"/>
    </source>
</evidence>
<evidence type="ECO:0000313" key="14">
    <source>
        <dbReference type="Proteomes" id="UP000053797"/>
    </source>
</evidence>
<keyword evidence="9 10" id="KW-0472">Membrane</keyword>
<evidence type="ECO:0000256" key="6">
    <source>
        <dbReference type="ARBA" id="ARBA00022927"/>
    </source>
</evidence>
<keyword evidence="7 10" id="KW-1133">Transmembrane helix</keyword>
<dbReference type="RefSeq" id="WP_023469201.1">
    <property type="nucleotide sequence ID" value="NZ_FMYN01000001.1"/>
</dbReference>
<dbReference type="PANTHER" id="PTHR34182:SF1">
    <property type="entry name" value="PROTEIN-EXPORT MEMBRANE PROTEIN SECG"/>
    <property type="match status" value="1"/>
</dbReference>
<dbReference type="GeneID" id="90837756"/>
<organism evidence="11 14">
    <name type="scientific">Exiguobacterium indicum</name>
    <dbReference type="NCBI Taxonomy" id="296995"/>
    <lineage>
        <taxon>Bacteria</taxon>
        <taxon>Bacillati</taxon>
        <taxon>Bacillota</taxon>
        <taxon>Bacilli</taxon>
        <taxon>Bacillales</taxon>
        <taxon>Bacillales Family XII. Incertae Sedis</taxon>
        <taxon>Exiguobacterium</taxon>
    </lineage>
</organism>
<keyword evidence="16" id="KW-1185">Reference proteome</keyword>
<comment type="function">
    <text evidence="10">Involved in protein export. Participates in an early event of protein translocation.</text>
</comment>
<dbReference type="GO" id="GO:0015450">
    <property type="term" value="F:protein-transporting ATPase activity"/>
    <property type="evidence" value="ECO:0007669"/>
    <property type="project" value="UniProtKB-UniRule"/>
</dbReference>
<evidence type="ECO:0000256" key="8">
    <source>
        <dbReference type="ARBA" id="ARBA00023010"/>
    </source>
</evidence>
<comment type="subcellular location">
    <subcellularLocation>
        <location evidence="1 10">Cell membrane</location>
        <topology evidence="1 10">Multi-pass membrane protein</topology>
    </subcellularLocation>
</comment>
<reference evidence="13 16" key="3">
    <citation type="submission" date="2023-12" db="EMBL/GenBank/DDBJ databases">
        <authorList>
            <person name="Easwaran N."/>
            <person name="Lazarus H.P.S."/>
        </authorList>
    </citation>
    <scope>NUCLEOTIDE SEQUENCE [LARGE SCALE GENOMIC DNA]</scope>
    <source>
        <strain evidence="13 16">VIT-2023</strain>
    </source>
</reference>
<dbReference type="GO" id="GO:0009306">
    <property type="term" value="P:protein secretion"/>
    <property type="evidence" value="ECO:0007669"/>
    <property type="project" value="UniProtKB-UniRule"/>
</dbReference>
<dbReference type="GO" id="GO:0043952">
    <property type="term" value="P:protein transport by the Sec complex"/>
    <property type="evidence" value="ECO:0007669"/>
    <property type="project" value="TreeGrafter"/>
</dbReference>
<dbReference type="EMBL" id="JBAWKY010000001">
    <property type="protein sequence ID" value="MEI4461834.1"/>
    <property type="molecule type" value="Genomic_DNA"/>
</dbReference>
<keyword evidence="5 10" id="KW-0812">Transmembrane</keyword>
<keyword evidence="3 10" id="KW-0813">Transport</keyword>
<dbReference type="GO" id="GO:0065002">
    <property type="term" value="P:intracellular protein transmembrane transport"/>
    <property type="evidence" value="ECO:0007669"/>
    <property type="project" value="TreeGrafter"/>
</dbReference>
<dbReference type="InterPro" id="IPR004692">
    <property type="entry name" value="SecG"/>
</dbReference>
<dbReference type="AlphaFoldDB" id="A0A0V8GIX4"/>
<comment type="similarity">
    <text evidence="2 10">Belongs to the SecG family.</text>
</comment>
<gene>
    <name evidence="13" type="primary">secG</name>
    <name evidence="11" type="ORF">AS033_02015</name>
    <name evidence="12" type="ORF">RSA11_05340</name>
    <name evidence="13" type="ORF">SZL87_05245</name>
</gene>
<keyword evidence="6 10" id="KW-0653">Protein transport</keyword>
<proteinExistence type="inferred from homology"/>
<dbReference type="PRINTS" id="PR01651">
    <property type="entry name" value="SECGEXPORT"/>
</dbReference>
<evidence type="ECO:0000256" key="1">
    <source>
        <dbReference type="ARBA" id="ARBA00004651"/>
    </source>
</evidence>
<dbReference type="Proteomes" id="UP001387110">
    <property type="component" value="Unassembled WGS sequence"/>
</dbReference>
<keyword evidence="4 10" id="KW-1003">Cell membrane</keyword>
<dbReference type="PANTHER" id="PTHR34182">
    <property type="entry name" value="PROTEIN-EXPORT MEMBRANE PROTEIN SECG"/>
    <property type="match status" value="1"/>
</dbReference>
<reference evidence="12 15" key="2">
    <citation type="journal article" date="2016" name="Front. Microbiol.">
        <title>Genomic Resource of Rice Seed Associated Bacteria.</title>
        <authorList>
            <person name="Midha S."/>
            <person name="Bansal K."/>
            <person name="Sharma S."/>
            <person name="Kumar N."/>
            <person name="Patil P.P."/>
            <person name="Chaudhry V."/>
            <person name="Patil P.B."/>
        </authorList>
    </citation>
    <scope>NUCLEOTIDE SEQUENCE [LARGE SCALE GENOMIC DNA]</scope>
    <source>
        <strain evidence="12 15">RSA11</strain>
    </source>
</reference>
<evidence type="ECO:0000313" key="11">
    <source>
        <dbReference type="EMBL" id="KSU50173.1"/>
    </source>
</evidence>
<evidence type="ECO:0000313" key="15">
    <source>
        <dbReference type="Proteomes" id="UP000072605"/>
    </source>
</evidence>
<dbReference type="GO" id="GO:0005886">
    <property type="term" value="C:plasma membrane"/>
    <property type="evidence" value="ECO:0007669"/>
    <property type="project" value="UniProtKB-SubCell"/>
</dbReference>
<evidence type="ECO:0000256" key="2">
    <source>
        <dbReference type="ARBA" id="ARBA00008445"/>
    </source>
</evidence>
<evidence type="ECO:0000313" key="16">
    <source>
        <dbReference type="Proteomes" id="UP001387110"/>
    </source>
</evidence>
<keyword evidence="8 10" id="KW-0811">Translocation</keyword>
<dbReference type="Pfam" id="PF03840">
    <property type="entry name" value="SecG"/>
    <property type="match status" value="1"/>
</dbReference>
<evidence type="ECO:0000256" key="4">
    <source>
        <dbReference type="ARBA" id="ARBA00022475"/>
    </source>
</evidence>
<dbReference type="Proteomes" id="UP000072605">
    <property type="component" value="Unassembled WGS sequence"/>
</dbReference>
<feature type="transmembrane region" description="Helical" evidence="10">
    <location>
        <begin position="6"/>
        <end position="25"/>
    </location>
</feature>
<evidence type="ECO:0000313" key="13">
    <source>
        <dbReference type="EMBL" id="MEI4461834.1"/>
    </source>
</evidence>
<evidence type="ECO:0000256" key="5">
    <source>
        <dbReference type="ARBA" id="ARBA00022692"/>
    </source>
</evidence>
<evidence type="ECO:0000256" key="3">
    <source>
        <dbReference type="ARBA" id="ARBA00022448"/>
    </source>
</evidence>
<evidence type="ECO:0000313" key="12">
    <source>
        <dbReference type="EMBL" id="KTR27409.1"/>
    </source>
</evidence>
<protein>
    <recommendedName>
        <fullName evidence="10">Protein-export membrane protein SecG</fullName>
    </recommendedName>
</protein>
<evidence type="ECO:0000256" key="9">
    <source>
        <dbReference type="ARBA" id="ARBA00023136"/>
    </source>
</evidence>
<dbReference type="EMBL" id="LDQV01000014">
    <property type="protein sequence ID" value="KTR27409.1"/>
    <property type="molecule type" value="Genomic_DNA"/>
</dbReference>
<feature type="transmembrane region" description="Helical" evidence="10">
    <location>
        <begin position="54"/>
        <end position="76"/>
    </location>
</feature>